<name>A0ABP1QIS3_9HEXA</name>
<evidence type="ECO:0000313" key="1">
    <source>
        <dbReference type="EMBL" id="CAL8104888.1"/>
    </source>
</evidence>
<protein>
    <submittedName>
        <fullName evidence="1">Uncharacterized protein</fullName>
    </submittedName>
</protein>
<sequence length="127" mass="14492">MSTLLEWISHRPHQPFPSPQQVGAHYHQLLHHDPYLDNSGKGVYANDHHEQHQFPSLIGHSPPSSTLPHSNSNSHLGVGDNYLFNTVDDHHHNDPNVLLYTHSVINSSPVSDIAEAWRVFPHKRRKK</sequence>
<accession>A0ABP1QIS3</accession>
<reference evidence="1 2" key="1">
    <citation type="submission" date="2024-08" db="EMBL/GenBank/DDBJ databases">
        <authorList>
            <person name="Cucini C."/>
            <person name="Frati F."/>
        </authorList>
    </citation>
    <scope>NUCLEOTIDE SEQUENCE [LARGE SCALE GENOMIC DNA]</scope>
</reference>
<proteinExistence type="predicted"/>
<dbReference type="EMBL" id="CAXLJM020000036">
    <property type="protein sequence ID" value="CAL8104888.1"/>
    <property type="molecule type" value="Genomic_DNA"/>
</dbReference>
<gene>
    <name evidence="1" type="ORF">ODALV1_LOCUS11890</name>
</gene>
<organism evidence="1 2">
    <name type="scientific">Orchesella dallaii</name>
    <dbReference type="NCBI Taxonomy" id="48710"/>
    <lineage>
        <taxon>Eukaryota</taxon>
        <taxon>Metazoa</taxon>
        <taxon>Ecdysozoa</taxon>
        <taxon>Arthropoda</taxon>
        <taxon>Hexapoda</taxon>
        <taxon>Collembola</taxon>
        <taxon>Entomobryomorpha</taxon>
        <taxon>Entomobryoidea</taxon>
        <taxon>Orchesellidae</taxon>
        <taxon>Orchesellinae</taxon>
        <taxon>Orchesella</taxon>
    </lineage>
</organism>
<dbReference type="Proteomes" id="UP001642540">
    <property type="component" value="Unassembled WGS sequence"/>
</dbReference>
<comment type="caution">
    <text evidence="1">The sequence shown here is derived from an EMBL/GenBank/DDBJ whole genome shotgun (WGS) entry which is preliminary data.</text>
</comment>
<evidence type="ECO:0000313" key="2">
    <source>
        <dbReference type="Proteomes" id="UP001642540"/>
    </source>
</evidence>
<keyword evidence="2" id="KW-1185">Reference proteome</keyword>